<protein>
    <submittedName>
        <fullName evidence="2">Transporter</fullName>
    </submittedName>
</protein>
<reference evidence="2 3" key="1">
    <citation type="submission" date="2019-07" db="EMBL/GenBank/DDBJ databases">
        <title>Analysis of the biochemical properties, biological activity and biotechnological potential of siderophores and biosurfactants produced by Antarctic psychrotolerant bacteria.</title>
        <authorList>
            <person name="Styczynski M."/>
            <person name="Krucon T."/>
            <person name="Decewicz P."/>
            <person name="Dziewit L."/>
        </authorList>
    </citation>
    <scope>NUCLEOTIDE SEQUENCE [LARGE SCALE GENOMIC DNA]</scope>
    <source>
        <strain evidence="2 3">ANT_H27</strain>
    </source>
</reference>
<dbReference type="AlphaFoldDB" id="A0A5B0EIG3"/>
<feature type="transmembrane region" description="Helical" evidence="1">
    <location>
        <begin position="448"/>
        <end position="473"/>
    </location>
</feature>
<feature type="transmembrane region" description="Helical" evidence="1">
    <location>
        <begin position="370"/>
        <end position="393"/>
    </location>
</feature>
<feature type="transmembrane region" description="Helical" evidence="1">
    <location>
        <begin position="201"/>
        <end position="220"/>
    </location>
</feature>
<feature type="transmembrane region" description="Helical" evidence="1">
    <location>
        <begin position="21"/>
        <end position="47"/>
    </location>
</feature>
<keyword evidence="1" id="KW-0812">Transmembrane</keyword>
<feature type="transmembrane region" description="Helical" evidence="1">
    <location>
        <begin position="232"/>
        <end position="250"/>
    </location>
</feature>
<proteinExistence type="predicted"/>
<gene>
    <name evidence="2" type="ORF">FQ154_05605</name>
</gene>
<feature type="transmembrane region" description="Helical" evidence="1">
    <location>
        <begin position="100"/>
        <end position="122"/>
    </location>
</feature>
<name>A0A5B0EIG3_9MICC</name>
<accession>A0A5B0EIG3</accession>
<feature type="transmembrane region" description="Helical" evidence="1">
    <location>
        <begin position="326"/>
        <end position="349"/>
    </location>
</feature>
<sequence length="522" mass="54437">MVAHLLRLKLALLRNSFRRSPWQLVGVCIGALYGLGVVVLLISGIVYLNELEAGLANHILVAAVSAITLGWAIIPLVAFGVDLTLDPARFTTFTLPRRKLAVGLLLSGFIGIPGILTLVLFAGQTLAWRQHPGIAATALLGGVLGALMCLALARLTTTSMARLTGSRRFREIAGIVAFIPVILLGPIFATAAQGMDAVFELLPQAVLVLGFTPLGVFAALPGDLAAGQPLLGAARLVLGLVYLVAVIWAWERGLHKSMENPMAPRTSSKAVGMGAFGLFPSTPRGAVAARALTYWLKDPRYAASIVVVPLLPVVIWFAAANTGSPAAMLVLGPLLGILMAFSISADVSYDSTAFSLHVLTGVRGVDDRAGRVLACAVIALPVTLLAAILPPVLLDMGHMLPAILGISLCALLAGLGVSSVASARFTYAVPLPGESPFKTPPGAGARMALVQLATFGIMGLLLIPSLGLLLAQVLTGNQLFGWIALAVGVVEGAVLLVVGIRQGGRWLDARMPELFQNVAMNR</sequence>
<evidence type="ECO:0000256" key="1">
    <source>
        <dbReference type="SAM" id="Phobius"/>
    </source>
</evidence>
<dbReference type="RefSeq" id="WP_149618974.1">
    <property type="nucleotide sequence ID" value="NZ_VOBL01000004.1"/>
</dbReference>
<evidence type="ECO:0000313" key="2">
    <source>
        <dbReference type="EMBL" id="KAA0978703.1"/>
    </source>
</evidence>
<feature type="transmembrane region" description="Helical" evidence="1">
    <location>
        <begin position="270"/>
        <end position="289"/>
    </location>
</feature>
<feature type="transmembrane region" description="Helical" evidence="1">
    <location>
        <begin position="301"/>
        <end position="320"/>
    </location>
</feature>
<keyword evidence="1" id="KW-0472">Membrane</keyword>
<feature type="transmembrane region" description="Helical" evidence="1">
    <location>
        <begin position="59"/>
        <end position="79"/>
    </location>
</feature>
<dbReference type="Proteomes" id="UP000323856">
    <property type="component" value="Unassembled WGS sequence"/>
</dbReference>
<dbReference type="EMBL" id="VOBL01000004">
    <property type="protein sequence ID" value="KAA0978703.1"/>
    <property type="molecule type" value="Genomic_DNA"/>
</dbReference>
<feature type="transmembrane region" description="Helical" evidence="1">
    <location>
        <begin position="479"/>
        <end position="500"/>
    </location>
</feature>
<feature type="transmembrane region" description="Helical" evidence="1">
    <location>
        <begin position="134"/>
        <end position="153"/>
    </location>
</feature>
<comment type="caution">
    <text evidence="2">The sequence shown here is derived from an EMBL/GenBank/DDBJ whole genome shotgun (WGS) entry which is preliminary data.</text>
</comment>
<feature type="transmembrane region" description="Helical" evidence="1">
    <location>
        <begin position="399"/>
        <end position="427"/>
    </location>
</feature>
<feature type="transmembrane region" description="Helical" evidence="1">
    <location>
        <begin position="174"/>
        <end position="195"/>
    </location>
</feature>
<dbReference type="OrthoDB" id="3261041at2"/>
<evidence type="ECO:0000313" key="3">
    <source>
        <dbReference type="Proteomes" id="UP000323856"/>
    </source>
</evidence>
<keyword evidence="1" id="KW-1133">Transmembrane helix</keyword>
<organism evidence="2 3">
    <name type="scientific">Paeniglutamicibacter gangotriensis</name>
    <dbReference type="NCBI Taxonomy" id="254787"/>
    <lineage>
        <taxon>Bacteria</taxon>
        <taxon>Bacillati</taxon>
        <taxon>Actinomycetota</taxon>
        <taxon>Actinomycetes</taxon>
        <taxon>Micrococcales</taxon>
        <taxon>Micrococcaceae</taxon>
        <taxon>Paeniglutamicibacter</taxon>
    </lineage>
</organism>